<comment type="caution">
    <text evidence="8">The sequence shown here is derived from an EMBL/GenBank/DDBJ whole genome shotgun (WGS) entry which is preliminary data.</text>
</comment>
<dbReference type="InterPro" id="IPR036503">
    <property type="entry name" value="Ald_Fedxn_OxRdtase_N_sf"/>
</dbReference>
<dbReference type="GO" id="GO:0046872">
    <property type="term" value="F:metal ion binding"/>
    <property type="evidence" value="ECO:0007669"/>
    <property type="project" value="UniProtKB-KW"/>
</dbReference>
<evidence type="ECO:0000256" key="5">
    <source>
        <dbReference type="ARBA" id="ARBA00023004"/>
    </source>
</evidence>
<name>X0W3B6_9ZZZZ</name>
<protein>
    <recommendedName>
        <fullName evidence="7">Aldehyde ferredoxin oxidoreductase N-terminal domain-containing protein</fullName>
    </recommendedName>
</protein>
<dbReference type="SUPFAM" id="SSF48310">
    <property type="entry name" value="Aldehyde ferredoxin oxidoreductase, C-terminal domains"/>
    <property type="match status" value="1"/>
</dbReference>
<dbReference type="SMART" id="SM00790">
    <property type="entry name" value="AFOR_N"/>
    <property type="match status" value="1"/>
</dbReference>
<dbReference type="PANTHER" id="PTHR30038">
    <property type="entry name" value="ALDEHYDE FERREDOXIN OXIDOREDUCTASE"/>
    <property type="match status" value="1"/>
</dbReference>
<dbReference type="Pfam" id="PF01314">
    <property type="entry name" value="AFOR_C"/>
    <property type="match status" value="1"/>
</dbReference>
<keyword evidence="6" id="KW-0411">Iron-sulfur</keyword>
<keyword evidence="4" id="KW-0479">Metal-binding</keyword>
<dbReference type="InterPro" id="IPR051919">
    <property type="entry name" value="W-dependent_AOR"/>
</dbReference>
<evidence type="ECO:0000256" key="4">
    <source>
        <dbReference type="ARBA" id="ARBA00022723"/>
    </source>
</evidence>
<keyword evidence="3" id="KW-0004">4Fe-4S</keyword>
<dbReference type="AlphaFoldDB" id="X0W3B6"/>
<feature type="domain" description="Aldehyde ferredoxin oxidoreductase N-terminal" evidence="7">
    <location>
        <begin position="1"/>
        <end position="98"/>
    </location>
</feature>
<evidence type="ECO:0000259" key="7">
    <source>
        <dbReference type="SMART" id="SM00790"/>
    </source>
</evidence>
<dbReference type="EMBL" id="BARS01035376">
    <property type="protein sequence ID" value="GAG17832.1"/>
    <property type="molecule type" value="Genomic_DNA"/>
</dbReference>
<dbReference type="SUPFAM" id="SSF56228">
    <property type="entry name" value="Aldehyde ferredoxin oxidoreductase, N-terminal domain"/>
    <property type="match status" value="1"/>
</dbReference>
<feature type="non-terminal residue" evidence="8">
    <location>
        <position position="258"/>
    </location>
</feature>
<proteinExistence type="inferred from homology"/>
<dbReference type="GO" id="GO:0016625">
    <property type="term" value="F:oxidoreductase activity, acting on the aldehyde or oxo group of donors, iron-sulfur protein as acceptor"/>
    <property type="evidence" value="ECO:0007669"/>
    <property type="project" value="InterPro"/>
</dbReference>
<dbReference type="Pfam" id="PF02730">
    <property type="entry name" value="AFOR_N"/>
    <property type="match status" value="1"/>
</dbReference>
<evidence type="ECO:0000313" key="8">
    <source>
        <dbReference type="EMBL" id="GAG17832.1"/>
    </source>
</evidence>
<dbReference type="GO" id="GO:0051539">
    <property type="term" value="F:4 iron, 4 sulfur cluster binding"/>
    <property type="evidence" value="ECO:0007669"/>
    <property type="project" value="UniProtKB-KW"/>
</dbReference>
<comment type="similarity">
    <text evidence="2">Belongs to the AOR/FOR family.</text>
</comment>
<gene>
    <name evidence="8" type="ORF">S01H1_54508</name>
</gene>
<dbReference type="GO" id="GO:0009055">
    <property type="term" value="F:electron transfer activity"/>
    <property type="evidence" value="ECO:0007669"/>
    <property type="project" value="InterPro"/>
</dbReference>
<dbReference type="InterPro" id="IPR001203">
    <property type="entry name" value="OxRdtase_Ald_Fedxn_C"/>
</dbReference>
<dbReference type="InterPro" id="IPR013984">
    <property type="entry name" value="Ald_Fedxn_OxRdtase_dom2"/>
</dbReference>
<evidence type="ECO:0000256" key="2">
    <source>
        <dbReference type="ARBA" id="ARBA00011032"/>
    </source>
</evidence>
<comment type="cofactor">
    <cofactor evidence="1">
        <name>[4Fe-4S] cluster</name>
        <dbReference type="ChEBI" id="CHEBI:49883"/>
    </cofactor>
</comment>
<dbReference type="InterPro" id="IPR013983">
    <property type="entry name" value="Ald_Fedxn_OxRdtase_N"/>
</dbReference>
<dbReference type="PANTHER" id="PTHR30038:SF0">
    <property type="entry name" value="TUNGSTEN-CONTAINING ALDEHYDE FERREDOXIN OXIDOREDUCTASE"/>
    <property type="match status" value="1"/>
</dbReference>
<reference evidence="8" key="1">
    <citation type="journal article" date="2014" name="Front. Microbiol.">
        <title>High frequency of phylogenetically diverse reductive dehalogenase-homologous genes in deep subseafloor sedimentary metagenomes.</title>
        <authorList>
            <person name="Kawai M."/>
            <person name="Futagami T."/>
            <person name="Toyoda A."/>
            <person name="Takaki Y."/>
            <person name="Nishi S."/>
            <person name="Hori S."/>
            <person name="Arai W."/>
            <person name="Tsubouchi T."/>
            <person name="Morono Y."/>
            <person name="Uchiyama I."/>
            <person name="Ito T."/>
            <person name="Fujiyama A."/>
            <person name="Inagaki F."/>
            <person name="Takami H."/>
        </authorList>
    </citation>
    <scope>NUCLEOTIDE SEQUENCE</scope>
    <source>
        <strain evidence="8">Expedition CK06-06</strain>
    </source>
</reference>
<feature type="non-terminal residue" evidence="8">
    <location>
        <position position="1"/>
    </location>
</feature>
<sequence length="258" mass="27565">DGIIIRGKAAKPVYLSLVDGKAEIHDASSLWGLQTGETEEILKRQYEGARVSSIGLAGENLVRFACIINDMSRAAGRPGFGAVMGSKNLKAIVVKGGQAKSFHDADMLAEIRKKIVQELMGNPGIQEFGKWGSSAAVMGLNEEGILPTKNFQQGIFDDAEKIDGAGSRFKDILVGRDNCTGCPIRCKRLIKGNFMGRAIEEKYGGPEYETLAALGSNCLNGDVLSISLANQLCNRYGLDTISTGVTIAFAMEASEKGL</sequence>
<dbReference type="Gene3D" id="1.10.569.10">
    <property type="entry name" value="Aldehyde Ferredoxin Oxidoreductase Protein, subunit A, domain 2"/>
    <property type="match status" value="1"/>
</dbReference>
<evidence type="ECO:0000256" key="1">
    <source>
        <dbReference type="ARBA" id="ARBA00001966"/>
    </source>
</evidence>
<dbReference type="InterPro" id="IPR036021">
    <property type="entry name" value="Tungsten_al_ferr_oxy-like_C"/>
</dbReference>
<keyword evidence="5" id="KW-0408">Iron</keyword>
<organism evidence="8">
    <name type="scientific">marine sediment metagenome</name>
    <dbReference type="NCBI Taxonomy" id="412755"/>
    <lineage>
        <taxon>unclassified sequences</taxon>
        <taxon>metagenomes</taxon>
        <taxon>ecological metagenomes</taxon>
    </lineage>
</organism>
<evidence type="ECO:0000256" key="3">
    <source>
        <dbReference type="ARBA" id="ARBA00022485"/>
    </source>
</evidence>
<dbReference type="Gene3D" id="3.60.9.10">
    <property type="entry name" value="Aldehyde ferredoxin oxidoreductase, N-terminal domain"/>
    <property type="match status" value="1"/>
</dbReference>
<accession>X0W3B6</accession>
<evidence type="ECO:0000256" key="6">
    <source>
        <dbReference type="ARBA" id="ARBA00023014"/>
    </source>
</evidence>